<dbReference type="EMBL" id="JBAHYK010002122">
    <property type="protein sequence ID" value="KAL0565787.1"/>
    <property type="molecule type" value="Genomic_DNA"/>
</dbReference>
<dbReference type="Proteomes" id="UP001465976">
    <property type="component" value="Unassembled WGS sequence"/>
</dbReference>
<feature type="non-terminal residue" evidence="1">
    <location>
        <position position="53"/>
    </location>
</feature>
<name>A0ABR3ES96_9AGAR</name>
<organism evidence="1 2">
    <name type="scientific">Marasmius crinis-equi</name>
    <dbReference type="NCBI Taxonomy" id="585013"/>
    <lineage>
        <taxon>Eukaryota</taxon>
        <taxon>Fungi</taxon>
        <taxon>Dikarya</taxon>
        <taxon>Basidiomycota</taxon>
        <taxon>Agaricomycotina</taxon>
        <taxon>Agaricomycetes</taxon>
        <taxon>Agaricomycetidae</taxon>
        <taxon>Agaricales</taxon>
        <taxon>Marasmiineae</taxon>
        <taxon>Marasmiaceae</taxon>
        <taxon>Marasmius</taxon>
    </lineage>
</organism>
<evidence type="ECO:0000313" key="2">
    <source>
        <dbReference type="Proteomes" id="UP001465976"/>
    </source>
</evidence>
<feature type="non-terminal residue" evidence="1">
    <location>
        <position position="1"/>
    </location>
</feature>
<proteinExistence type="predicted"/>
<keyword evidence="2" id="KW-1185">Reference proteome</keyword>
<gene>
    <name evidence="1" type="ORF">V5O48_016233</name>
</gene>
<comment type="caution">
    <text evidence="1">The sequence shown here is derived from an EMBL/GenBank/DDBJ whole genome shotgun (WGS) entry which is preliminary data.</text>
</comment>
<sequence length="53" mass="5337">QTFEVTMLATATGPFKIIAVNGGGDSFFTAAQTVLAEGLTPETPETDSAGSTS</sequence>
<protein>
    <submittedName>
        <fullName evidence="1">Uncharacterized protein</fullName>
    </submittedName>
</protein>
<accession>A0ABR3ES96</accession>
<evidence type="ECO:0000313" key="1">
    <source>
        <dbReference type="EMBL" id="KAL0565787.1"/>
    </source>
</evidence>
<reference evidence="1 2" key="1">
    <citation type="submission" date="2024-02" db="EMBL/GenBank/DDBJ databases">
        <title>A draft genome for the cacao thread blight pathogen Marasmius crinis-equi.</title>
        <authorList>
            <person name="Cohen S.P."/>
            <person name="Baruah I.K."/>
            <person name="Amoako-Attah I."/>
            <person name="Bukari Y."/>
            <person name="Meinhardt L.W."/>
            <person name="Bailey B.A."/>
        </authorList>
    </citation>
    <scope>NUCLEOTIDE SEQUENCE [LARGE SCALE GENOMIC DNA]</scope>
    <source>
        <strain evidence="1 2">GH-76</strain>
    </source>
</reference>